<keyword evidence="2" id="KW-1185">Reference proteome</keyword>
<dbReference type="RefSeq" id="WP_184834551.1">
    <property type="nucleotide sequence ID" value="NZ_JACHMN010000002.1"/>
</dbReference>
<evidence type="ECO:0000313" key="2">
    <source>
        <dbReference type="Proteomes" id="UP000587527"/>
    </source>
</evidence>
<sequence length="118" mass="13992">MEAFDRYGELIISGPYVPDLLARCVACHQNVEFDPRRGTYLTAWRQRCTPEARRPRCVWEGVQQFGLNPRYYPGHHLMCQCQTTISRDVRGSRPYPFPQRVPWHCRQPAQLARDRWLC</sequence>
<proteinExistence type="predicted"/>
<organism evidence="1 2">
    <name type="scientific">Allocatelliglobosispora scoriae</name>
    <dbReference type="NCBI Taxonomy" id="643052"/>
    <lineage>
        <taxon>Bacteria</taxon>
        <taxon>Bacillati</taxon>
        <taxon>Actinomycetota</taxon>
        <taxon>Actinomycetes</taxon>
        <taxon>Micromonosporales</taxon>
        <taxon>Micromonosporaceae</taxon>
        <taxon>Allocatelliglobosispora</taxon>
    </lineage>
</organism>
<gene>
    <name evidence="1" type="ORF">F4553_001910</name>
</gene>
<reference evidence="1 2" key="1">
    <citation type="submission" date="2020-08" db="EMBL/GenBank/DDBJ databases">
        <title>Sequencing the genomes of 1000 actinobacteria strains.</title>
        <authorList>
            <person name="Klenk H.-P."/>
        </authorList>
    </citation>
    <scope>NUCLEOTIDE SEQUENCE [LARGE SCALE GENOMIC DNA]</scope>
    <source>
        <strain evidence="1 2">DSM 45362</strain>
    </source>
</reference>
<accession>A0A841BNX8</accession>
<name>A0A841BNX8_9ACTN</name>
<dbReference type="Proteomes" id="UP000587527">
    <property type="component" value="Unassembled WGS sequence"/>
</dbReference>
<protein>
    <submittedName>
        <fullName evidence="1">Uncharacterized protein</fullName>
    </submittedName>
</protein>
<evidence type="ECO:0000313" key="1">
    <source>
        <dbReference type="EMBL" id="MBB5868531.1"/>
    </source>
</evidence>
<dbReference type="EMBL" id="JACHMN010000002">
    <property type="protein sequence ID" value="MBB5868531.1"/>
    <property type="molecule type" value="Genomic_DNA"/>
</dbReference>
<dbReference type="AlphaFoldDB" id="A0A841BNX8"/>
<comment type="caution">
    <text evidence="1">The sequence shown here is derived from an EMBL/GenBank/DDBJ whole genome shotgun (WGS) entry which is preliminary data.</text>
</comment>